<dbReference type="InterPro" id="IPR036950">
    <property type="entry name" value="PBP_transglycosylase"/>
</dbReference>
<name>A0A428ZUB1_KIBAR</name>
<evidence type="ECO:0000256" key="12">
    <source>
        <dbReference type="ARBA" id="ARBA00034000"/>
    </source>
</evidence>
<dbReference type="GO" id="GO:0008955">
    <property type="term" value="F:peptidoglycan glycosyltransferase activity"/>
    <property type="evidence" value="ECO:0007669"/>
    <property type="project" value="UniProtKB-EC"/>
</dbReference>
<dbReference type="Pfam" id="PF00912">
    <property type="entry name" value="Transgly"/>
    <property type="match status" value="1"/>
</dbReference>
<comment type="similarity">
    <text evidence="2">In the N-terminal section; belongs to the glycosyltransferase 51 family.</text>
</comment>
<dbReference type="EMBL" id="QHKI01000001">
    <property type="protein sequence ID" value="RSM91660.1"/>
    <property type="molecule type" value="Genomic_DNA"/>
</dbReference>
<evidence type="ECO:0000256" key="13">
    <source>
        <dbReference type="ARBA" id="ARBA00049902"/>
    </source>
</evidence>
<evidence type="ECO:0000256" key="6">
    <source>
        <dbReference type="ARBA" id="ARBA00022679"/>
    </source>
</evidence>
<evidence type="ECO:0000256" key="3">
    <source>
        <dbReference type="ARBA" id="ARBA00022645"/>
    </source>
</evidence>
<dbReference type="InterPro" id="IPR023346">
    <property type="entry name" value="Lysozyme-like_dom_sf"/>
</dbReference>
<dbReference type="PANTHER" id="PTHR32282">
    <property type="entry name" value="BINDING PROTEIN TRANSPEPTIDASE, PUTATIVE-RELATED"/>
    <property type="match status" value="1"/>
</dbReference>
<dbReference type="RefSeq" id="WP_051793960.1">
    <property type="nucleotide sequence ID" value="NZ_QHKI01000001.1"/>
</dbReference>
<comment type="catalytic activity">
    <reaction evidence="12">
        <text>Preferential cleavage: (Ac)2-L-Lys-D-Ala-|-D-Ala. Also transpeptidation of peptidyl-alanyl moieties that are N-acyl substituents of D-alanine.</text>
        <dbReference type="EC" id="3.4.16.4"/>
    </reaction>
</comment>
<gene>
    <name evidence="17" type="ORF">DMH04_01390</name>
</gene>
<keyword evidence="4" id="KW-0645">Protease</keyword>
<feature type="domain" description="Penicillin-binding protein transpeptidase" evidence="15">
    <location>
        <begin position="359"/>
        <end position="615"/>
    </location>
</feature>
<dbReference type="GO" id="GO:0009002">
    <property type="term" value="F:serine-type D-Ala-D-Ala carboxypeptidase activity"/>
    <property type="evidence" value="ECO:0007669"/>
    <property type="project" value="UniProtKB-EC"/>
</dbReference>
<keyword evidence="3" id="KW-0121">Carboxypeptidase</keyword>
<dbReference type="InterPro" id="IPR001460">
    <property type="entry name" value="PCN-bd_Tpept"/>
</dbReference>
<accession>A0A428ZUB1</accession>
<dbReference type="InterPro" id="IPR050396">
    <property type="entry name" value="Glycosyltr_51/Transpeptidase"/>
</dbReference>
<evidence type="ECO:0000313" key="18">
    <source>
        <dbReference type="Proteomes" id="UP000287547"/>
    </source>
</evidence>
<keyword evidence="5" id="KW-0328">Glycosyltransferase</keyword>
<dbReference type="GO" id="GO:0030288">
    <property type="term" value="C:outer membrane-bounded periplasmic space"/>
    <property type="evidence" value="ECO:0007669"/>
    <property type="project" value="TreeGrafter"/>
</dbReference>
<keyword evidence="11" id="KW-0961">Cell wall biogenesis/degradation</keyword>
<comment type="similarity">
    <text evidence="1">In the C-terminal section; belongs to the transpeptidase family.</text>
</comment>
<evidence type="ECO:0000256" key="5">
    <source>
        <dbReference type="ARBA" id="ARBA00022676"/>
    </source>
</evidence>
<evidence type="ECO:0000256" key="2">
    <source>
        <dbReference type="ARBA" id="ARBA00007739"/>
    </source>
</evidence>
<proteinExistence type="inferred from homology"/>
<dbReference type="Gene3D" id="1.10.3810.10">
    <property type="entry name" value="Biosynthetic peptidoglycan transglycosylase-like"/>
    <property type="match status" value="1"/>
</dbReference>
<evidence type="ECO:0000256" key="8">
    <source>
        <dbReference type="ARBA" id="ARBA00022960"/>
    </source>
</evidence>
<dbReference type="PANTHER" id="PTHR32282:SF33">
    <property type="entry name" value="PEPTIDOGLYCAN GLYCOSYLTRANSFERASE"/>
    <property type="match status" value="1"/>
</dbReference>
<evidence type="ECO:0000256" key="10">
    <source>
        <dbReference type="ARBA" id="ARBA00023268"/>
    </source>
</evidence>
<dbReference type="GO" id="GO:0008658">
    <property type="term" value="F:penicillin binding"/>
    <property type="evidence" value="ECO:0007669"/>
    <property type="project" value="InterPro"/>
</dbReference>
<dbReference type="GO" id="GO:0071555">
    <property type="term" value="P:cell wall organization"/>
    <property type="evidence" value="ECO:0007669"/>
    <property type="project" value="UniProtKB-KW"/>
</dbReference>
<dbReference type="GO" id="GO:0006508">
    <property type="term" value="P:proteolysis"/>
    <property type="evidence" value="ECO:0007669"/>
    <property type="project" value="UniProtKB-KW"/>
</dbReference>
<evidence type="ECO:0000313" key="17">
    <source>
        <dbReference type="EMBL" id="RSM91660.1"/>
    </source>
</evidence>
<evidence type="ECO:0000256" key="14">
    <source>
        <dbReference type="SAM" id="MobiDB-lite"/>
    </source>
</evidence>
<dbReference type="SUPFAM" id="SSF56601">
    <property type="entry name" value="beta-lactamase/transpeptidase-like"/>
    <property type="match status" value="1"/>
</dbReference>
<dbReference type="GO" id="GO:0008360">
    <property type="term" value="P:regulation of cell shape"/>
    <property type="evidence" value="ECO:0007669"/>
    <property type="project" value="UniProtKB-KW"/>
</dbReference>
<dbReference type="AlphaFoldDB" id="A0A428ZUB1"/>
<dbReference type="OrthoDB" id="9766909at2"/>
<sequence>MSAGRNLLKLLGGCAAAGGLVAGILAPVTISAGVVAAEVSDSVVRIAPASISKDLPGVTTITDRDGTPIATVFDQYRITVPGDKISAAMKNAIVSIEDRRFYQEHGIDPQGVARAAISDATGGDHQGGSTITQQLVKNYLINVADKDNPAAQAADRADTLTRKMREARSAIELDKHLSKDEILTDYLNVVEFTGKIYGVEAAARAYFGTTADKLTVPQAALLAGMVNNPTTFNPYTKPVNAQHRRDMVIDAMLANKAIDAPTATQARAAPLGVSGPTVPSSTCYSAQPDAGFFCQYALTYLQQAGLSQEQLTNGALTIKTTMDSKVSQAAKNAVDANVPTKQPGVANTMAIVSPGSTSHEILALVANRTLGTDASQGETTRNLVTEVSDPFGSGSVFKIFTAAAALESGTATLDTPLPNPPSQCFPVPGNRNCYTVHNDGNYSDPISLTDGLATSPNTAFVGLEQQVGVPAVVAMASRLGLRTTMQSNAAGQKPDPNSNDPQRSQTQTQYFQDKPSFTLGNSPVSPLELANVPATLMSGGVWCAPTPILSVTDAAGNPVSYKTSGCEQAVSSDVASTLMTGLSQDTVSGTTAASAHAAGWTRPDIGKTGTTQTNQSVAFVGGVDRYAVSSLVFADGNKPGQLCPGTPVHIGSCGHGAFGGTVAAPPYFKAMQAILGR</sequence>
<protein>
    <submittedName>
        <fullName evidence="17">Penicillin-binding protein</fullName>
    </submittedName>
</protein>
<dbReference type="Proteomes" id="UP000287547">
    <property type="component" value="Unassembled WGS sequence"/>
</dbReference>
<keyword evidence="8" id="KW-0133">Cell shape</keyword>
<organism evidence="17 18">
    <name type="scientific">Kibdelosporangium aridum</name>
    <dbReference type="NCBI Taxonomy" id="2030"/>
    <lineage>
        <taxon>Bacteria</taxon>
        <taxon>Bacillati</taxon>
        <taxon>Actinomycetota</taxon>
        <taxon>Actinomycetes</taxon>
        <taxon>Pseudonocardiales</taxon>
        <taxon>Pseudonocardiaceae</taxon>
        <taxon>Kibdelosporangium</taxon>
    </lineage>
</organism>
<evidence type="ECO:0000256" key="4">
    <source>
        <dbReference type="ARBA" id="ARBA00022670"/>
    </source>
</evidence>
<comment type="caution">
    <text evidence="17">The sequence shown here is derived from an EMBL/GenBank/DDBJ whole genome shotgun (WGS) entry which is preliminary data.</text>
</comment>
<evidence type="ECO:0000256" key="7">
    <source>
        <dbReference type="ARBA" id="ARBA00022801"/>
    </source>
</evidence>
<evidence type="ECO:0000256" key="9">
    <source>
        <dbReference type="ARBA" id="ARBA00022984"/>
    </source>
</evidence>
<keyword evidence="7" id="KW-0378">Hydrolase</keyword>
<reference evidence="17 18" key="1">
    <citation type="submission" date="2018-05" db="EMBL/GenBank/DDBJ databases">
        <title>Evolution of GPA BGCs.</title>
        <authorList>
            <person name="Waglechner N."/>
            <person name="Wright G.D."/>
        </authorList>
    </citation>
    <scope>NUCLEOTIDE SEQUENCE [LARGE SCALE GENOMIC DNA]</scope>
    <source>
        <strain evidence="17 18">A82846</strain>
    </source>
</reference>
<evidence type="ECO:0000256" key="1">
    <source>
        <dbReference type="ARBA" id="ARBA00007090"/>
    </source>
</evidence>
<dbReference type="FunFam" id="1.10.3810.10:FF:000001">
    <property type="entry name" value="Penicillin-binding protein 1A"/>
    <property type="match status" value="1"/>
</dbReference>
<dbReference type="InterPro" id="IPR001264">
    <property type="entry name" value="Glyco_trans_51"/>
</dbReference>
<dbReference type="SUPFAM" id="SSF53955">
    <property type="entry name" value="Lysozyme-like"/>
    <property type="match status" value="1"/>
</dbReference>
<keyword evidence="6" id="KW-0808">Transferase</keyword>
<keyword evidence="9" id="KW-0573">Peptidoglycan synthesis</keyword>
<evidence type="ECO:0000259" key="15">
    <source>
        <dbReference type="Pfam" id="PF00905"/>
    </source>
</evidence>
<dbReference type="GO" id="GO:0009252">
    <property type="term" value="P:peptidoglycan biosynthetic process"/>
    <property type="evidence" value="ECO:0007669"/>
    <property type="project" value="UniProtKB-KW"/>
</dbReference>
<dbReference type="InterPro" id="IPR012338">
    <property type="entry name" value="Beta-lactam/transpept-like"/>
</dbReference>
<comment type="catalytic activity">
    <reaction evidence="13">
        <text>[GlcNAc-(1-&gt;4)-Mur2Ac(oyl-L-Ala-gamma-D-Glu-L-Lys-D-Ala-D-Ala)](n)-di-trans,octa-cis-undecaprenyl diphosphate + beta-D-GlcNAc-(1-&gt;4)-Mur2Ac(oyl-L-Ala-gamma-D-Glu-L-Lys-D-Ala-D-Ala)-di-trans,octa-cis-undecaprenyl diphosphate = [GlcNAc-(1-&gt;4)-Mur2Ac(oyl-L-Ala-gamma-D-Glu-L-Lys-D-Ala-D-Ala)](n+1)-di-trans,octa-cis-undecaprenyl diphosphate + di-trans,octa-cis-undecaprenyl diphosphate + H(+)</text>
        <dbReference type="Rhea" id="RHEA:23708"/>
        <dbReference type="Rhea" id="RHEA-COMP:9602"/>
        <dbReference type="Rhea" id="RHEA-COMP:9603"/>
        <dbReference type="ChEBI" id="CHEBI:15378"/>
        <dbReference type="ChEBI" id="CHEBI:58405"/>
        <dbReference type="ChEBI" id="CHEBI:60033"/>
        <dbReference type="ChEBI" id="CHEBI:78435"/>
        <dbReference type="EC" id="2.4.99.28"/>
    </reaction>
</comment>
<feature type="domain" description="Glycosyl transferase family 51" evidence="16">
    <location>
        <begin position="66"/>
        <end position="252"/>
    </location>
</feature>
<dbReference type="Pfam" id="PF00905">
    <property type="entry name" value="Transpeptidase"/>
    <property type="match status" value="1"/>
</dbReference>
<evidence type="ECO:0000259" key="16">
    <source>
        <dbReference type="Pfam" id="PF00912"/>
    </source>
</evidence>
<dbReference type="Gene3D" id="3.40.710.10">
    <property type="entry name" value="DD-peptidase/beta-lactamase superfamily"/>
    <property type="match status" value="1"/>
</dbReference>
<evidence type="ECO:0000256" key="11">
    <source>
        <dbReference type="ARBA" id="ARBA00023316"/>
    </source>
</evidence>
<keyword evidence="10" id="KW-0511">Multifunctional enzyme</keyword>
<feature type="region of interest" description="Disordered" evidence="14">
    <location>
        <begin position="486"/>
        <end position="508"/>
    </location>
</feature>